<sequence>MSWDDRIVCIALSRESGGSWSEIAIATNEDGMHDGHDQGRKPEFHFDSHSADTRRTPHGHDRDPGIRTGYAPVPTGRRRGRQQNPVAWRQSANRRRATGMARGEADRHTIVHECFTALR</sequence>
<keyword evidence="3" id="KW-1185">Reference proteome</keyword>
<dbReference type="EMBL" id="SRLB01000033">
    <property type="protein sequence ID" value="TGD95123.1"/>
    <property type="molecule type" value="Genomic_DNA"/>
</dbReference>
<dbReference type="RefSeq" id="WP_135418916.1">
    <property type="nucleotide sequence ID" value="NZ_SRLB01000033.1"/>
</dbReference>
<comment type="caution">
    <text evidence="2">The sequence shown here is derived from an EMBL/GenBank/DDBJ whole genome shotgun (WGS) entry which is preliminary data.</text>
</comment>
<gene>
    <name evidence="2" type="ORF">EU555_29545</name>
</gene>
<name>A0A4Z0NHG4_9HYPH</name>
<protein>
    <submittedName>
        <fullName evidence="2">Uncharacterized protein</fullName>
    </submittedName>
</protein>
<feature type="compositionally biased region" description="Basic and acidic residues" evidence="1">
    <location>
        <begin position="30"/>
        <end position="65"/>
    </location>
</feature>
<evidence type="ECO:0000313" key="2">
    <source>
        <dbReference type="EMBL" id="TGD95123.1"/>
    </source>
</evidence>
<dbReference type="Proteomes" id="UP000297535">
    <property type="component" value="Unassembled WGS sequence"/>
</dbReference>
<dbReference type="AlphaFoldDB" id="A0A4Z0NHG4"/>
<evidence type="ECO:0000256" key="1">
    <source>
        <dbReference type="SAM" id="MobiDB-lite"/>
    </source>
</evidence>
<accession>A0A4Z0NHG4</accession>
<reference evidence="2 3" key="1">
    <citation type="submission" date="2019-04" db="EMBL/GenBank/DDBJ databases">
        <authorList>
            <person name="Feng G."/>
            <person name="Zhu H."/>
        </authorList>
    </citation>
    <scope>NUCLEOTIDE SEQUENCE [LARGE SCALE GENOMIC DNA]</scope>
    <source>
        <strain evidence="2 3">6HR-1</strain>
    </source>
</reference>
<feature type="region of interest" description="Disordered" evidence="1">
    <location>
        <begin position="30"/>
        <end position="104"/>
    </location>
</feature>
<evidence type="ECO:0000313" key="3">
    <source>
        <dbReference type="Proteomes" id="UP000297535"/>
    </source>
</evidence>
<proteinExistence type="predicted"/>
<organism evidence="2 3">
    <name type="scientific">Methylobacterium nonmethylotrophicum</name>
    <dbReference type="NCBI Taxonomy" id="1141884"/>
    <lineage>
        <taxon>Bacteria</taxon>
        <taxon>Pseudomonadati</taxon>
        <taxon>Pseudomonadota</taxon>
        <taxon>Alphaproteobacteria</taxon>
        <taxon>Hyphomicrobiales</taxon>
        <taxon>Methylobacteriaceae</taxon>
        <taxon>Methylobacterium</taxon>
    </lineage>
</organism>